<dbReference type="PANTHER" id="PTHR10272">
    <property type="entry name" value="PLATELET-ACTIVATING FACTOR ACETYLHYDROLASE"/>
    <property type="match status" value="1"/>
</dbReference>
<keyword evidence="2" id="KW-0442">Lipid degradation</keyword>
<dbReference type="SUPFAM" id="SSF53474">
    <property type="entry name" value="alpha/beta-Hydrolases"/>
    <property type="match status" value="1"/>
</dbReference>
<keyword evidence="3" id="KW-0443">Lipid metabolism</keyword>
<dbReference type="RefSeq" id="WP_289386854.1">
    <property type="nucleotide sequence ID" value="NZ_JAUCBM010000004.1"/>
</dbReference>
<evidence type="ECO:0000256" key="2">
    <source>
        <dbReference type="ARBA" id="ARBA00022963"/>
    </source>
</evidence>
<dbReference type="Pfam" id="PF12697">
    <property type="entry name" value="Abhydrolase_6"/>
    <property type="match status" value="1"/>
</dbReference>
<evidence type="ECO:0000256" key="4">
    <source>
        <dbReference type="SAM" id="SignalP"/>
    </source>
</evidence>
<dbReference type="InterPro" id="IPR016986">
    <property type="entry name" value="UCP031982_abhydr"/>
</dbReference>
<keyword evidence="7" id="KW-1185">Reference proteome</keyword>
<keyword evidence="4" id="KW-0732">Signal</keyword>
<keyword evidence="1 6" id="KW-0378">Hydrolase</keyword>
<dbReference type="InterPro" id="IPR029058">
    <property type="entry name" value="AB_hydrolase_fold"/>
</dbReference>
<organism evidence="6 7">
    <name type="scientific">Pseudochrobactrum kiredjianiae</name>
    <dbReference type="NCBI Taxonomy" id="386305"/>
    <lineage>
        <taxon>Bacteria</taxon>
        <taxon>Pseudomonadati</taxon>
        <taxon>Pseudomonadota</taxon>
        <taxon>Alphaproteobacteria</taxon>
        <taxon>Hyphomicrobiales</taxon>
        <taxon>Brucellaceae</taxon>
        <taxon>Pseudochrobactrum</taxon>
    </lineage>
</organism>
<evidence type="ECO:0000256" key="1">
    <source>
        <dbReference type="ARBA" id="ARBA00022801"/>
    </source>
</evidence>
<reference evidence="7" key="1">
    <citation type="journal article" date="2019" name="Int. J. Syst. Evol. Microbiol.">
        <title>The Global Catalogue of Microorganisms (GCM) 10K type strain sequencing project: providing services to taxonomists for standard genome sequencing and annotation.</title>
        <authorList>
            <consortium name="The Broad Institute Genomics Platform"/>
            <consortium name="The Broad Institute Genome Sequencing Center for Infectious Disease"/>
            <person name="Wu L."/>
            <person name="Ma J."/>
        </authorList>
    </citation>
    <scope>NUCLEOTIDE SEQUENCE [LARGE SCALE GENOMIC DNA]</scope>
    <source>
        <strain evidence="7">CCUG 49584</strain>
    </source>
</reference>
<evidence type="ECO:0000313" key="7">
    <source>
        <dbReference type="Proteomes" id="UP001597263"/>
    </source>
</evidence>
<proteinExistence type="predicted"/>
<gene>
    <name evidence="6" type="ORF">ACFQ35_19885</name>
</gene>
<sequence length="350" mass="37625">MKRTIAVLAGAFIAFTSLNSFALAIEQTGFRQVELSDADGKRDLKLALWYPTADTKPAEMIGENRVFNGIQAINDALPDGKTHPLVVLSHGYGGSWRNLNWLAGELVGQGYIVAAPDHPGTTTFNRDKEQAAKLWERPHDLSRVIDAVTIDSALAGKVEPKRIAAIGHSLGGWSVVALAGAKFDPERFEKDCKTNPNPRICGLTDELINPQGDVAAEKLKTMKADPRIGAIVSLDLGLARGFTTESLKAIHVPALIFGAGVDIGDLPAKMESGYIATNMPNKATQYIEIADAAHFSFMQICKVGAVEMIEAEMPGDGIVCKDGVGRSREAIHREVTDKIIAFLAKSIPAQ</sequence>
<evidence type="ECO:0000256" key="3">
    <source>
        <dbReference type="ARBA" id="ARBA00023098"/>
    </source>
</evidence>
<name>A0ABW3V8F3_9HYPH</name>
<comment type="caution">
    <text evidence="6">The sequence shown here is derived from an EMBL/GenBank/DDBJ whole genome shotgun (WGS) entry which is preliminary data.</text>
</comment>
<dbReference type="InterPro" id="IPR000073">
    <property type="entry name" value="AB_hydrolase_1"/>
</dbReference>
<feature type="domain" description="AB hydrolase-1" evidence="5">
    <location>
        <begin position="86"/>
        <end position="181"/>
    </location>
</feature>
<dbReference type="Gene3D" id="3.40.50.1820">
    <property type="entry name" value="alpha/beta hydrolase"/>
    <property type="match status" value="1"/>
</dbReference>
<feature type="signal peptide" evidence="4">
    <location>
        <begin position="1"/>
        <end position="22"/>
    </location>
</feature>
<evidence type="ECO:0000313" key="6">
    <source>
        <dbReference type="EMBL" id="MFD1229407.1"/>
    </source>
</evidence>
<dbReference type="PANTHER" id="PTHR10272:SF0">
    <property type="entry name" value="PLATELET-ACTIVATING FACTOR ACETYLHYDROLASE"/>
    <property type="match status" value="1"/>
</dbReference>
<dbReference type="EMBL" id="JBHTMA010000040">
    <property type="protein sequence ID" value="MFD1229407.1"/>
    <property type="molecule type" value="Genomic_DNA"/>
</dbReference>
<dbReference type="Proteomes" id="UP001597263">
    <property type="component" value="Unassembled WGS sequence"/>
</dbReference>
<protein>
    <submittedName>
        <fullName evidence="6">Alpha/beta hydrolase family protein</fullName>
    </submittedName>
</protein>
<accession>A0ABW3V8F3</accession>
<dbReference type="GO" id="GO:0016787">
    <property type="term" value="F:hydrolase activity"/>
    <property type="evidence" value="ECO:0007669"/>
    <property type="project" value="UniProtKB-KW"/>
</dbReference>
<evidence type="ECO:0000259" key="5">
    <source>
        <dbReference type="Pfam" id="PF12697"/>
    </source>
</evidence>
<feature type="chain" id="PRO_5047147893" evidence="4">
    <location>
        <begin position="23"/>
        <end position="350"/>
    </location>
</feature>
<dbReference type="PIRSF" id="PIRSF031982">
    <property type="entry name" value="UCP031982_abhydr"/>
    <property type="match status" value="1"/>
</dbReference>